<dbReference type="Pfam" id="PF11906">
    <property type="entry name" value="DUF3426"/>
    <property type="match status" value="1"/>
</dbReference>
<sequence length="348" mass="38519">MIELTTQCPQCQHQFDVTLEQLQQRKGLLRCPRCAQIFDAYECAVAKAQTAPSVSPITEPVILTPTPSPTPTPSATPGSSKTPSFSISAAASDSESESQSHFISQPASAPIAEGPQIKTRAQTAAAMRSSQPIQSATESDQDIRVYLSQDGRPEPRWQAQPDTSVPHFSAEPRRVVALDESSSTDHGWSRPLWVLLVWVLVVMTALQLLYVYRAQIANTVSFTRPVLQRLCEGLGCTIPYMRTVEAIEIRQSSLQQQPNFEQKGQYAYVLQLQLKNTLAWAQEWPTLVVSFTDASAAALATLPIEPQQYLAPSQRQRPFEPGAQLTIRLPVLLPNKKINGFTVEKYYP</sequence>
<dbReference type="InterPro" id="IPR021834">
    <property type="entry name" value="DUF3426"/>
</dbReference>
<proteinExistence type="predicted"/>
<evidence type="ECO:0000259" key="3">
    <source>
        <dbReference type="Pfam" id="PF13717"/>
    </source>
</evidence>
<keyword evidence="2" id="KW-1133">Transmembrane helix</keyword>
<dbReference type="STRING" id="643674.PAEH1_06615"/>
<dbReference type="InterPro" id="IPR011723">
    <property type="entry name" value="Znf/thioredoxin_put"/>
</dbReference>
<dbReference type="Proteomes" id="UP000189369">
    <property type="component" value="Chromosome"/>
</dbReference>
<dbReference type="OrthoDB" id="5294582at2"/>
<dbReference type="AlphaFoldDB" id="A0A1U9JZW3"/>
<protein>
    <recommendedName>
        <fullName evidence="3">Zinc finger/thioredoxin putative domain-containing protein</fullName>
    </recommendedName>
</protein>
<accession>A0A1U9JZW3</accession>
<dbReference type="Pfam" id="PF13717">
    <property type="entry name" value="Zn_ribbon_4"/>
    <property type="match status" value="1"/>
</dbReference>
<dbReference type="NCBIfam" id="TIGR02098">
    <property type="entry name" value="MJ0042_CXXC"/>
    <property type="match status" value="1"/>
</dbReference>
<feature type="region of interest" description="Disordered" evidence="1">
    <location>
        <begin position="57"/>
        <end position="141"/>
    </location>
</feature>
<dbReference type="EMBL" id="CP019697">
    <property type="protein sequence ID" value="AQS51308.1"/>
    <property type="molecule type" value="Genomic_DNA"/>
</dbReference>
<evidence type="ECO:0000313" key="4">
    <source>
        <dbReference type="EMBL" id="AQS51308.1"/>
    </source>
</evidence>
<organism evidence="4 5">
    <name type="scientific">Paenalcaligenes hominis</name>
    <dbReference type="NCBI Taxonomy" id="643674"/>
    <lineage>
        <taxon>Bacteria</taxon>
        <taxon>Pseudomonadati</taxon>
        <taxon>Pseudomonadota</taxon>
        <taxon>Betaproteobacteria</taxon>
        <taxon>Burkholderiales</taxon>
        <taxon>Alcaligenaceae</taxon>
        <taxon>Paenalcaligenes</taxon>
    </lineage>
</organism>
<feature type="transmembrane region" description="Helical" evidence="2">
    <location>
        <begin position="192"/>
        <end position="212"/>
    </location>
</feature>
<dbReference type="KEGG" id="phn:PAEH1_06615"/>
<evidence type="ECO:0000256" key="1">
    <source>
        <dbReference type="SAM" id="MobiDB-lite"/>
    </source>
</evidence>
<feature type="compositionally biased region" description="Low complexity" evidence="1">
    <location>
        <begin position="75"/>
        <end position="105"/>
    </location>
</feature>
<gene>
    <name evidence="4" type="ORF">PAEH1_06615</name>
</gene>
<feature type="compositionally biased region" description="Polar residues" evidence="1">
    <location>
        <begin position="128"/>
        <end position="138"/>
    </location>
</feature>
<name>A0A1U9JZW3_9BURK</name>
<evidence type="ECO:0000256" key="2">
    <source>
        <dbReference type="SAM" id="Phobius"/>
    </source>
</evidence>
<evidence type="ECO:0000313" key="5">
    <source>
        <dbReference type="Proteomes" id="UP000189369"/>
    </source>
</evidence>
<feature type="domain" description="Zinc finger/thioredoxin putative" evidence="3">
    <location>
        <begin position="6"/>
        <end position="38"/>
    </location>
</feature>
<keyword evidence="2" id="KW-0812">Transmembrane</keyword>
<keyword evidence="2" id="KW-0472">Membrane</keyword>
<reference evidence="4 5" key="1">
    <citation type="submission" date="2017-01" db="EMBL/GenBank/DDBJ databases">
        <title>Complete Genome Sequence of Paenalcaligenes hominis, Isolated from a paraplegic Patient with neurogenic bladder.</title>
        <authorList>
            <person name="Mukhopadhyay R."/>
            <person name="Joaquin J."/>
            <person name="Hogue R."/>
            <person name="Kilaru A."/>
            <person name="Jospin G."/>
            <person name="Mars K."/>
            <person name="Eisen J.A."/>
            <person name="Chaturvedi V."/>
        </authorList>
    </citation>
    <scope>NUCLEOTIDE SEQUENCE [LARGE SCALE GENOMIC DNA]</scope>
    <source>
        <strain evidence="4 5">15S00501</strain>
    </source>
</reference>